<reference evidence="4 5" key="1">
    <citation type="journal article" date="2017" name="Front. Microbiol.">
        <title>Labilibaculum manganireducens gen. nov., sp. nov. and Labilibaculum filiforme sp. nov., Novel Bacteroidetes Isolated from Subsurface Sediments of the Baltic Sea.</title>
        <authorList>
            <person name="Vandieken V."/>
            <person name="Marshall I.P."/>
            <person name="Niemann H."/>
            <person name="Engelen B."/>
            <person name="Cypionka H."/>
        </authorList>
    </citation>
    <scope>NUCLEOTIDE SEQUENCE [LARGE SCALE GENOMIC DNA]</scope>
    <source>
        <strain evidence="4 5">59.10-2M</strain>
    </source>
</reference>
<name>A0A2N3HZ56_9BACT</name>
<keyword evidence="5" id="KW-1185">Reference proteome</keyword>
<dbReference type="Pfam" id="PF25221">
    <property type="entry name" value="5TMH_Lnb"/>
    <property type="match status" value="1"/>
</dbReference>
<feature type="domain" description="Lnb N-terminal periplasmic" evidence="2">
    <location>
        <begin position="30"/>
        <end position="163"/>
    </location>
</feature>
<evidence type="ECO:0000256" key="1">
    <source>
        <dbReference type="SAM" id="Phobius"/>
    </source>
</evidence>
<evidence type="ECO:0000313" key="4">
    <source>
        <dbReference type="EMBL" id="PKQ63331.1"/>
    </source>
</evidence>
<feature type="transmembrane region" description="Helical" evidence="1">
    <location>
        <begin position="346"/>
        <end position="367"/>
    </location>
</feature>
<gene>
    <name evidence="4" type="ORF">BZG01_16030</name>
</gene>
<protein>
    <submittedName>
        <fullName evidence="4">Uncharacterized protein</fullName>
    </submittedName>
</protein>
<organism evidence="4 5">
    <name type="scientific">Labilibaculum manganireducens</name>
    <dbReference type="NCBI Taxonomy" id="1940525"/>
    <lineage>
        <taxon>Bacteria</taxon>
        <taxon>Pseudomonadati</taxon>
        <taxon>Bacteroidota</taxon>
        <taxon>Bacteroidia</taxon>
        <taxon>Marinilabiliales</taxon>
        <taxon>Marinifilaceae</taxon>
        <taxon>Labilibaculum</taxon>
    </lineage>
</organism>
<evidence type="ECO:0000259" key="3">
    <source>
        <dbReference type="Pfam" id="PF25221"/>
    </source>
</evidence>
<keyword evidence="1" id="KW-0472">Membrane</keyword>
<dbReference type="Proteomes" id="UP000233618">
    <property type="component" value="Unassembled WGS sequence"/>
</dbReference>
<accession>A0A2N3HZ56</accession>
<dbReference type="InterPro" id="IPR057436">
    <property type="entry name" value="5TMH_Lnb"/>
</dbReference>
<comment type="caution">
    <text evidence="4">The sequence shown here is derived from an EMBL/GenBank/DDBJ whole genome shotgun (WGS) entry which is preliminary data.</text>
</comment>
<dbReference type="RefSeq" id="WP_101310862.1">
    <property type="nucleotide sequence ID" value="NZ_MVDE01000029.1"/>
</dbReference>
<dbReference type="InterPro" id="IPR025178">
    <property type="entry name" value="Lnb_N"/>
</dbReference>
<keyword evidence="1" id="KW-0812">Transmembrane</keyword>
<dbReference type="AlphaFoldDB" id="A0A2N3HZ56"/>
<feature type="domain" description="Lnb-like transmembrane" evidence="3">
    <location>
        <begin position="257"/>
        <end position="391"/>
    </location>
</feature>
<evidence type="ECO:0000259" key="2">
    <source>
        <dbReference type="Pfam" id="PF13387"/>
    </source>
</evidence>
<dbReference type="Pfam" id="PF13387">
    <property type="entry name" value="Lnb_N"/>
    <property type="match status" value="1"/>
</dbReference>
<keyword evidence="1" id="KW-1133">Transmembrane helix</keyword>
<evidence type="ECO:0000313" key="5">
    <source>
        <dbReference type="Proteomes" id="UP000233618"/>
    </source>
</evidence>
<feature type="transmembrane region" description="Helical" evidence="1">
    <location>
        <begin position="373"/>
        <end position="390"/>
    </location>
</feature>
<feature type="transmembrane region" description="Helical" evidence="1">
    <location>
        <begin position="288"/>
        <end position="311"/>
    </location>
</feature>
<feature type="transmembrane region" description="Helical" evidence="1">
    <location>
        <begin position="263"/>
        <end position="281"/>
    </location>
</feature>
<feature type="transmembrane region" description="Helical" evidence="1">
    <location>
        <begin position="323"/>
        <end position="339"/>
    </location>
</feature>
<sequence length="398" mass="46448">MTLKTASFRILLIIFLLLAIGNHVSGQNLSKNAEISLLTCSPGDELYSQFGHSALRIKDEEKKIDLVFGYGTFNFNTPNFYPKFARGKLDYMLSYTTFDRFKNGYIYEKRGIVEQKLNLDSIEKHKLFTALLKNYQPENRYYRYDFLFDNCSTRIRDIVSENTSGTVLFDTISDQPKSFWNLLDPFMQKSRWIFLGIHLALGIPCDAEATPYQYMFLPDNMMLGFEHAKIRTDETIKPLVKSTNVILKPALNFKITNWYQRPVFIFGLLALIGLILGLVYLKRDKDLFIFDIFIFGVCGLLGWLIIFLWFFTDHQATGPNWNIIWAFPLHFPMVFTLLRKKSSLPAYYYFLLHSIILILILGSWAFIPQSFPNEILPFVVLLLLRSLYIVKKIRTRLL</sequence>
<proteinExistence type="predicted"/>
<dbReference type="EMBL" id="MVDE01000029">
    <property type="protein sequence ID" value="PKQ63331.1"/>
    <property type="molecule type" value="Genomic_DNA"/>
</dbReference>